<name>W9PGA5_FUSOX</name>
<dbReference type="HOGENOM" id="CLU_3279504_0_0_1"/>
<protein>
    <submittedName>
        <fullName evidence="1">Uncharacterized protein</fullName>
    </submittedName>
</protein>
<accession>W9PGA5</accession>
<reference evidence="1" key="2">
    <citation type="submission" date="2012-05" db="EMBL/GenBank/DDBJ databases">
        <title>Annotation of the Genome Sequence of Fusarium oxysporum HDV247.</title>
        <authorList>
            <consortium name="The Broad Institute Genomics Platform"/>
            <person name="Ma L.-J."/>
            <person name="Corby-Kistler H."/>
            <person name="Broz K."/>
            <person name="Gale L.R."/>
            <person name="Jonkers W."/>
            <person name="O'Donnell K."/>
            <person name="Ploetz R."/>
            <person name="Steinberg C."/>
            <person name="Schwartz D.C."/>
            <person name="VanEtten H."/>
            <person name="Zhou S."/>
            <person name="Young S.K."/>
            <person name="Zeng Q."/>
            <person name="Gargeya S."/>
            <person name="Fitzgerald M."/>
            <person name="Abouelleil A."/>
            <person name="Alvarado L."/>
            <person name="Chapman S.B."/>
            <person name="Gainer-Dewar J."/>
            <person name="Goldberg J."/>
            <person name="Griggs A."/>
            <person name="Gujja S."/>
            <person name="Hansen M."/>
            <person name="Howarth C."/>
            <person name="Imamovic A."/>
            <person name="Ireland A."/>
            <person name="Larimer J."/>
            <person name="McCowan C."/>
            <person name="Murphy C."/>
            <person name="Pearson M."/>
            <person name="Poon T.W."/>
            <person name="Priest M."/>
            <person name="Roberts A."/>
            <person name="Saif S."/>
            <person name="Shea T."/>
            <person name="Sykes S."/>
            <person name="Wortman J."/>
            <person name="Nusbaum C."/>
            <person name="Birren B."/>
        </authorList>
    </citation>
    <scope>NUCLEOTIDE SEQUENCE</scope>
    <source>
        <strain evidence="1">HDV247</strain>
    </source>
</reference>
<evidence type="ECO:0000313" key="1">
    <source>
        <dbReference type="EMBL" id="EXA44229.1"/>
    </source>
</evidence>
<gene>
    <name evidence="1" type="ORF">FOVG_05712</name>
</gene>
<reference evidence="1" key="1">
    <citation type="submission" date="2011-10" db="EMBL/GenBank/DDBJ databases">
        <title>The Genome Sequence of Fusarium oxysporum HDV247.</title>
        <authorList>
            <consortium name="The Broad Institute Genome Sequencing Platform"/>
            <person name="Ma L.-J."/>
            <person name="Gale L.R."/>
            <person name="Schwartz D.C."/>
            <person name="Zhou S."/>
            <person name="Corby-Kistler H."/>
            <person name="Young S.K."/>
            <person name="Zeng Q."/>
            <person name="Gargeya S."/>
            <person name="Fitzgerald M."/>
            <person name="Haas B."/>
            <person name="Abouelleil A."/>
            <person name="Alvarado L."/>
            <person name="Arachchi H.M."/>
            <person name="Berlin A."/>
            <person name="Brown A."/>
            <person name="Chapman S.B."/>
            <person name="Chen Z."/>
            <person name="Dunbar C."/>
            <person name="Freedman E."/>
            <person name="Gearin G."/>
            <person name="Goldberg J."/>
            <person name="Griggs A."/>
            <person name="Gujja S."/>
            <person name="Heiman D."/>
            <person name="Howarth C."/>
            <person name="Larson L."/>
            <person name="Lui A."/>
            <person name="MacDonald P.J.P."/>
            <person name="Montmayeur A."/>
            <person name="Murphy C."/>
            <person name="Neiman D."/>
            <person name="Pearson M."/>
            <person name="Priest M."/>
            <person name="Roberts A."/>
            <person name="Saif S."/>
            <person name="Shea T."/>
            <person name="Shenoy N."/>
            <person name="Sisk P."/>
            <person name="Stolte C."/>
            <person name="Sykes S."/>
            <person name="Wortman J."/>
            <person name="Nusbaum C."/>
            <person name="Birren B."/>
        </authorList>
    </citation>
    <scope>NUCLEOTIDE SEQUENCE [LARGE SCALE GENOMIC DNA]</scope>
    <source>
        <strain evidence="1">HDV247</strain>
    </source>
</reference>
<dbReference type="AlphaFoldDB" id="W9PGA5"/>
<dbReference type="EMBL" id="JH650971">
    <property type="protein sequence ID" value="EXA44229.1"/>
    <property type="molecule type" value="Genomic_DNA"/>
</dbReference>
<organism evidence="1">
    <name type="scientific">Fusarium oxysporum f. sp. pisi HDV247</name>
    <dbReference type="NCBI Taxonomy" id="1080344"/>
    <lineage>
        <taxon>Eukaryota</taxon>
        <taxon>Fungi</taxon>
        <taxon>Dikarya</taxon>
        <taxon>Ascomycota</taxon>
        <taxon>Pezizomycotina</taxon>
        <taxon>Sordariomycetes</taxon>
        <taxon>Hypocreomycetidae</taxon>
        <taxon>Hypocreales</taxon>
        <taxon>Nectriaceae</taxon>
        <taxon>Fusarium</taxon>
        <taxon>Fusarium oxysporum species complex</taxon>
    </lineage>
</organism>
<sequence length="41" mass="4680">MADTIESLKPFNFIVEFITVLKPKYFEGKNPLCGRFLGVIC</sequence>
<proteinExistence type="predicted"/>
<dbReference type="Proteomes" id="UP000030751">
    <property type="component" value="Unassembled WGS sequence"/>
</dbReference>